<dbReference type="Proteomes" id="UP000597338">
    <property type="component" value="Unassembled WGS sequence"/>
</dbReference>
<dbReference type="Gene3D" id="3.40.50.2300">
    <property type="match status" value="1"/>
</dbReference>
<name>A0ABQ1LVU4_9SPHI</name>
<keyword evidence="4" id="KW-0804">Transcription</keyword>
<dbReference type="PROSITE" id="PS00622">
    <property type="entry name" value="HTH_LUXR_1"/>
    <property type="match status" value="1"/>
</dbReference>
<evidence type="ECO:0000256" key="4">
    <source>
        <dbReference type="ARBA" id="ARBA00023163"/>
    </source>
</evidence>
<dbReference type="CDD" id="cd06170">
    <property type="entry name" value="LuxR_C_like"/>
    <property type="match status" value="1"/>
</dbReference>
<dbReference type="EMBL" id="BMIK01000007">
    <property type="protein sequence ID" value="GGC30484.1"/>
    <property type="molecule type" value="Genomic_DNA"/>
</dbReference>
<dbReference type="InterPro" id="IPR000792">
    <property type="entry name" value="Tscrpt_reg_LuxR_C"/>
</dbReference>
<dbReference type="SUPFAM" id="SSF46894">
    <property type="entry name" value="C-terminal effector domain of the bipartite response regulators"/>
    <property type="match status" value="1"/>
</dbReference>
<dbReference type="InterPro" id="IPR039420">
    <property type="entry name" value="WalR-like"/>
</dbReference>
<dbReference type="InterPro" id="IPR011006">
    <property type="entry name" value="CheY-like_superfamily"/>
</dbReference>
<dbReference type="SMART" id="SM00448">
    <property type="entry name" value="REC"/>
    <property type="match status" value="1"/>
</dbReference>
<evidence type="ECO:0000256" key="5">
    <source>
        <dbReference type="PROSITE-ProRule" id="PRU00169"/>
    </source>
</evidence>
<dbReference type="InterPro" id="IPR001789">
    <property type="entry name" value="Sig_transdc_resp-reg_receiver"/>
</dbReference>
<dbReference type="PANTHER" id="PTHR43214">
    <property type="entry name" value="TWO-COMPONENT RESPONSE REGULATOR"/>
    <property type="match status" value="1"/>
</dbReference>
<dbReference type="SMART" id="SM00421">
    <property type="entry name" value="HTH_LUXR"/>
    <property type="match status" value="1"/>
</dbReference>
<proteinExistence type="predicted"/>
<protein>
    <submittedName>
        <fullName evidence="8">DNA-binding response regulator</fullName>
    </submittedName>
</protein>
<feature type="domain" description="HTH luxR-type" evidence="6">
    <location>
        <begin position="149"/>
        <end position="214"/>
    </location>
</feature>
<sequence>MNYMTMRKDTIRIVLVDDHPVVIQGLKTALEEEPNFTIVSTFSSGLALLSFLESNPVDVMLLDIILPDGNGVDFCLEIKRLYPDIVVLILSNHAERSFIVQAVQNGASGYLLKNTSLLELTTCIHEAIDGQVTFSDEVKKIMVRPAESNIQGIPQLTKREKEILKLLADGKTSAAIADELHISPLTIITHRRNLMHKFDVKNVAELIMAATRNNYL</sequence>
<evidence type="ECO:0000256" key="3">
    <source>
        <dbReference type="ARBA" id="ARBA00023125"/>
    </source>
</evidence>
<feature type="modified residue" description="4-aspartylphosphate" evidence="5">
    <location>
        <position position="63"/>
    </location>
</feature>
<dbReference type="Pfam" id="PF00196">
    <property type="entry name" value="GerE"/>
    <property type="match status" value="1"/>
</dbReference>
<dbReference type="SUPFAM" id="SSF52172">
    <property type="entry name" value="CheY-like"/>
    <property type="match status" value="1"/>
</dbReference>
<dbReference type="InterPro" id="IPR058245">
    <property type="entry name" value="NreC/VraR/RcsB-like_REC"/>
</dbReference>
<evidence type="ECO:0000256" key="2">
    <source>
        <dbReference type="ARBA" id="ARBA00023015"/>
    </source>
</evidence>
<evidence type="ECO:0000313" key="8">
    <source>
        <dbReference type="EMBL" id="GGC30484.1"/>
    </source>
</evidence>
<comment type="caution">
    <text evidence="8">The sequence shown here is derived from an EMBL/GenBank/DDBJ whole genome shotgun (WGS) entry which is preliminary data.</text>
</comment>
<dbReference type="InterPro" id="IPR016032">
    <property type="entry name" value="Sig_transdc_resp-reg_C-effctor"/>
</dbReference>
<organism evidence="8 9">
    <name type="scientific">Parapedobacter defluvii</name>
    <dbReference type="NCBI Taxonomy" id="2045106"/>
    <lineage>
        <taxon>Bacteria</taxon>
        <taxon>Pseudomonadati</taxon>
        <taxon>Bacteroidota</taxon>
        <taxon>Sphingobacteriia</taxon>
        <taxon>Sphingobacteriales</taxon>
        <taxon>Sphingobacteriaceae</taxon>
        <taxon>Parapedobacter</taxon>
    </lineage>
</organism>
<feature type="domain" description="Response regulatory" evidence="7">
    <location>
        <begin position="12"/>
        <end position="128"/>
    </location>
</feature>
<keyword evidence="9" id="KW-1185">Reference proteome</keyword>
<accession>A0ABQ1LVU4</accession>
<dbReference type="PROSITE" id="PS50043">
    <property type="entry name" value="HTH_LUXR_2"/>
    <property type="match status" value="1"/>
</dbReference>
<evidence type="ECO:0000259" key="6">
    <source>
        <dbReference type="PROSITE" id="PS50043"/>
    </source>
</evidence>
<gene>
    <name evidence="8" type="ORF">GCM10011386_23130</name>
</gene>
<evidence type="ECO:0000313" key="9">
    <source>
        <dbReference type="Proteomes" id="UP000597338"/>
    </source>
</evidence>
<evidence type="ECO:0000256" key="1">
    <source>
        <dbReference type="ARBA" id="ARBA00022553"/>
    </source>
</evidence>
<keyword evidence="1 5" id="KW-0597">Phosphoprotein</keyword>
<dbReference type="PRINTS" id="PR00038">
    <property type="entry name" value="HTHLUXR"/>
</dbReference>
<dbReference type="PROSITE" id="PS50110">
    <property type="entry name" value="RESPONSE_REGULATORY"/>
    <property type="match status" value="1"/>
</dbReference>
<evidence type="ECO:0000259" key="7">
    <source>
        <dbReference type="PROSITE" id="PS50110"/>
    </source>
</evidence>
<dbReference type="CDD" id="cd17535">
    <property type="entry name" value="REC_NarL-like"/>
    <property type="match status" value="1"/>
</dbReference>
<dbReference type="PANTHER" id="PTHR43214:SF41">
    <property type="entry name" value="NITRATE_NITRITE RESPONSE REGULATOR PROTEIN NARP"/>
    <property type="match status" value="1"/>
</dbReference>
<dbReference type="Pfam" id="PF00072">
    <property type="entry name" value="Response_reg"/>
    <property type="match status" value="1"/>
</dbReference>
<dbReference type="GO" id="GO:0003677">
    <property type="term" value="F:DNA binding"/>
    <property type="evidence" value="ECO:0007669"/>
    <property type="project" value="UniProtKB-KW"/>
</dbReference>
<reference evidence="9" key="1">
    <citation type="journal article" date="2019" name="Int. J. Syst. Evol. Microbiol.">
        <title>The Global Catalogue of Microorganisms (GCM) 10K type strain sequencing project: providing services to taxonomists for standard genome sequencing and annotation.</title>
        <authorList>
            <consortium name="The Broad Institute Genomics Platform"/>
            <consortium name="The Broad Institute Genome Sequencing Center for Infectious Disease"/>
            <person name="Wu L."/>
            <person name="Ma J."/>
        </authorList>
    </citation>
    <scope>NUCLEOTIDE SEQUENCE [LARGE SCALE GENOMIC DNA]</scope>
    <source>
        <strain evidence="9">CGMCC 1.15342</strain>
    </source>
</reference>
<keyword evidence="3 8" id="KW-0238">DNA-binding</keyword>
<keyword evidence="2" id="KW-0805">Transcription regulation</keyword>